<dbReference type="Proteomes" id="UP000515756">
    <property type="component" value="Chromosome"/>
</dbReference>
<name>A0A6S4TPH5_AERCA</name>
<dbReference type="AlphaFoldDB" id="A0A6S4TPH5"/>
<evidence type="ECO:0000313" key="1">
    <source>
        <dbReference type="EMBL" id="BBQ29867.1"/>
    </source>
</evidence>
<sequence length="33" mass="3592">MFSIVVIIFTCLSVMMSVDFQPDAASVLVSMLP</sequence>
<evidence type="ECO:0000313" key="2">
    <source>
        <dbReference type="Proteomes" id="UP000515756"/>
    </source>
</evidence>
<reference evidence="1 2" key="1">
    <citation type="submission" date="2019-12" db="EMBL/GenBank/DDBJ databases">
        <title>complete genome sequences of Aeromonas caviae str. WP2-W18-ESBL-01 isolated from wastewater treatment plant effluent.</title>
        <authorList>
            <person name="Sekizuka T."/>
            <person name="Itokawa K."/>
            <person name="Yatsu K."/>
            <person name="Inamine Y."/>
            <person name="Kuroda M."/>
        </authorList>
    </citation>
    <scope>NUCLEOTIDE SEQUENCE [LARGE SCALE GENOMIC DNA]</scope>
    <source>
        <strain evidence="1 2">WP2-W18-ESBL-01</strain>
    </source>
</reference>
<gene>
    <name evidence="1" type="ORF">WP2W18E01_14490</name>
</gene>
<protein>
    <submittedName>
        <fullName evidence="1">Uncharacterized protein</fullName>
    </submittedName>
</protein>
<accession>A0A6S4TPH5</accession>
<dbReference type="EMBL" id="AP021927">
    <property type="protein sequence ID" value="BBQ29867.1"/>
    <property type="molecule type" value="Genomic_DNA"/>
</dbReference>
<organism evidence="1 2">
    <name type="scientific">Aeromonas caviae</name>
    <name type="common">Aeromonas punctata</name>
    <dbReference type="NCBI Taxonomy" id="648"/>
    <lineage>
        <taxon>Bacteria</taxon>
        <taxon>Pseudomonadati</taxon>
        <taxon>Pseudomonadota</taxon>
        <taxon>Gammaproteobacteria</taxon>
        <taxon>Aeromonadales</taxon>
        <taxon>Aeromonadaceae</taxon>
        <taxon>Aeromonas</taxon>
    </lineage>
</organism>
<proteinExistence type="predicted"/>